<evidence type="ECO:0000256" key="3">
    <source>
        <dbReference type="ARBA" id="ARBA00023125"/>
    </source>
</evidence>
<dbReference type="Pfam" id="PF03466">
    <property type="entry name" value="LysR_substrate"/>
    <property type="match status" value="1"/>
</dbReference>
<dbReference type="AlphaFoldDB" id="A0A135I681"/>
<keyword evidence="7" id="KW-1185">Reference proteome</keyword>
<dbReference type="InterPro" id="IPR005119">
    <property type="entry name" value="LysR_subst-bd"/>
</dbReference>
<dbReference type="FunFam" id="1.10.10.10:FF:000001">
    <property type="entry name" value="LysR family transcriptional regulator"/>
    <property type="match status" value="1"/>
</dbReference>
<evidence type="ECO:0000256" key="2">
    <source>
        <dbReference type="ARBA" id="ARBA00023015"/>
    </source>
</evidence>
<dbReference type="PANTHER" id="PTHR30126">
    <property type="entry name" value="HTH-TYPE TRANSCRIPTIONAL REGULATOR"/>
    <property type="match status" value="1"/>
</dbReference>
<organism evidence="6 7">
    <name type="scientific">Enterovibrio coralii</name>
    <dbReference type="NCBI Taxonomy" id="294935"/>
    <lineage>
        <taxon>Bacteria</taxon>
        <taxon>Pseudomonadati</taxon>
        <taxon>Pseudomonadota</taxon>
        <taxon>Gammaproteobacteria</taxon>
        <taxon>Vibrionales</taxon>
        <taxon>Vibrionaceae</taxon>
        <taxon>Enterovibrio</taxon>
    </lineage>
</organism>
<dbReference type="PANTHER" id="PTHR30126:SF40">
    <property type="entry name" value="HTH-TYPE TRANSCRIPTIONAL REGULATOR GLTR"/>
    <property type="match status" value="1"/>
</dbReference>
<feature type="domain" description="HTH lysR-type" evidence="5">
    <location>
        <begin position="6"/>
        <end position="63"/>
    </location>
</feature>
<dbReference type="InterPro" id="IPR036388">
    <property type="entry name" value="WH-like_DNA-bd_sf"/>
</dbReference>
<reference evidence="6 7" key="1">
    <citation type="submission" date="2015-11" db="EMBL/GenBank/DDBJ databases">
        <title>Genomic Taxonomy of the Vibrionaceae.</title>
        <authorList>
            <person name="Gomez-Gil B."/>
            <person name="Enciso-Ibarra J."/>
        </authorList>
    </citation>
    <scope>NUCLEOTIDE SEQUENCE [LARGE SCALE GENOMIC DNA]</scope>
    <source>
        <strain evidence="6 7">CAIM 912</strain>
    </source>
</reference>
<dbReference type="OrthoDB" id="6113677at2"/>
<dbReference type="PRINTS" id="PR00039">
    <property type="entry name" value="HTHLYSR"/>
</dbReference>
<evidence type="ECO:0000313" key="6">
    <source>
        <dbReference type="EMBL" id="KXF80951.1"/>
    </source>
</evidence>
<dbReference type="CDD" id="cd05466">
    <property type="entry name" value="PBP2_LTTR_substrate"/>
    <property type="match status" value="1"/>
</dbReference>
<evidence type="ECO:0000256" key="4">
    <source>
        <dbReference type="ARBA" id="ARBA00023163"/>
    </source>
</evidence>
<keyword evidence="2" id="KW-0805">Transcription regulation</keyword>
<dbReference type="RefSeq" id="WP_067418423.1">
    <property type="nucleotide sequence ID" value="NZ_LNTY01000043.1"/>
</dbReference>
<dbReference type="GO" id="GO:0000976">
    <property type="term" value="F:transcription cis-regulatory region binding"/>
    <property type="evidence" value="ECO:0007669"/>
    <property type="project" value="TreeGrafter"/>
</dbReference>
<evidence type="ECO:0000256" key="1">
    <source>
        <dbReference type="ARBA" id="ARBA00009437"/>
    </source>
</evidence>
<evidence type="ECO:0000259" key="5">
    <source>
        <dbReference type="PROSITE" id="PS50931"/>
    </source>
</evidence>
<dbReference type="SUPFAM" id="SSF53850">
    <property type="entry name" value="Periplasmic binding protein-like II"/>
    <property type="match status" value="1"/>
</dbReference>
<protein>
    <submittedName>
        <fullName evidence="6">Transcriptional regulator</fullName>
    </submittedName>
</protein>
<keyword evidence="3" id="KW-0238">DNA-binding</keyword>
<comment type="similarity">
    <text evidence="1">Belongs to the LysR transcriptional regulatory family.</text>
</comment>
<dbReference type="InterPro" id="IPR000847">
    <property type="entry name" value="LysR_HTH_N"/>
</dbReference>
<dbReference type="InterPro" id="IPR036390">
    <property type="entry name" value="WH_DNA-bd_sf"/>
</dbReference>
<dbReference type="GO" id="GO:0003700">
    <property type="term" value="F:DNA-binding transcription factor activity"/>
    <property type="evidence" value="ECO:0007669"/>
    <property type="project" value="InterPro"/>
</dbReference>
<sequence>MRSLGFDLKALDVFVTTAKTGNMTVSSQQLNLSQSAVSQILSNLEESLGVKLLDRSVRPIALTVAGRYFYDQSEHLLEQANKTQRVISRGSFDSLHLVRIAMVDSLAATVGKPLIDVIKSHTENWSMMTGYSHLHQHGLLSRSTDIIISDDVLEKEDNLKRYQILKEPFVLVLPRAYANKFPEVCKSLFALSKHLDMVRYSEQSLISQSIETYLHQQGLEVPNRMQFDNTFAVLSAVSQGLGWTLTTPLCLMQGEVFRHQLSCISLPESDTFFRYLTLISRRNELGELPEKLADGACKILRQHFLAKVRQHYPWLNEKIRIGKYA</sequence>
<dbReference type="Pfam" id="PF00126">
    <property type="entry name" value="HTH_1"/>
    <property type="match status" value="1"/>
</dbReference>
<keyword evidence="4" id="KW-0804">Transcription</keyword>
<dbReference type="PROSITE" id="PS50931">
    <property type="entry name" value="HTH_LYSR"/>
    <property type="match status" value="1"/>
</dbReference>
<proteinExistence type="inferred from homology"/>
<dbReference type="Proteomes" id="UP000070529">
    <property type="component" value="Unassembled WGS sequence"/>
</dbReference>
<dbReference type="Gene3D" id="1.10.10.10">
    <property type="entry name" value="Winged helix-like DNA-binding domain superfamily/Winged helix DNA-binding domain"/>
    <property type="match status" value="1"/>
</dbReference>
<evidence type="ECO:0000313" key="7">
    <source>
        <dbReference type="Proteomes" id="UP000070529"/>
    </source>
</evidence>
<comment type="caution">
    <text evidence="6">The sequence shown here is derived from an EMBL/GenBank/DDBJ whole genome shotgun (WGS) entry which is preliminary data.</text>
</comment>
<dbReference type="SUPFAM" id="SSF46785">
    <property type="entry name" value="Winged helix' DNA-binding domain"/>
    <property type="match status" value="1"/>
</dbReference>
<accession>A0A135I681</accession>
<dbReference type="Gene3D" id="3.40.190.290">
    <property type="match status" value="1"/>
</dbReference>
<dbReference type="STRING" id="294935.ATN88_18030"/>
<gene>
    <name evidence="6" type="ORF">ATN88_18030</name>
</gene>
<name>A0A135I681_9GAMM</name>
<dbReference type="EMBL" id="LNTY01000043">
    <property type="protein sequence ID" value="KXF80951.1"/>
    <property type="molecule type" value="Genomic_DNA"/>
</dbReference>